<evidence type="ECO:0000256" key="11">
    <source>
        <dbReference type="RuleBase" id="RU003783"/>
    </source>
</evidence>
<reference evidence="14 15" key="1">
    <citation type="journal article" date="2015" name="Nature">
        <title>rRNA introns, odd ribosomes, and small enigmatic genomes across a large radiation of phyla.</title>
        <authorList>
            <person name="Brown C.T."/>
            <person name="Hug L.A."/>
            <person name="Thomas B.C."/>
            <person name="Sharon I."/>
            <person name="Castelle C.J."/>
            <person name="Singh A."/>
            <person name="Wilkins M.J."/>
            <person name="Williams K.H."/>
            <person name="Banfield J.F."/>
        </authorList>
    </citation>
    <scope>NUCLEOTIDE SEQUENCE [LARGE SCALE GENOMIC DNA]</scope>
</reference>
<dbReference type="InterPro" id="IPR027417">
    <property type="entry name" value="P-loop_NTPase"/>
</dbReference>
<evidence type="ECO:0000256" key="10">
    <source>
        <dbReference type="HAMAP-Rule" id="MF_00185"/>
    </source>
</evidence>
<evidence type="ECO:0000256" key="4">
    <source>
        <dbReference type="ARBA" id="ARBA00022679"/>
    </source>
</evidence>
<dbReference type="PANTHER" id="PTHR11088">
    <property type="entry name" value="TRNA DIMETHYLALLYLTRANSFERASE"/>
    <property type="match status" value="1"/>
</dbReference>
<accession>A0A0G0I6P0</accession>
<comment type="cofactor">
    <cofactor evidence="1 10">
        <name>Mg(2+)</name>
        <dbReference type="ChEBI" id="CHEBI:18420"/>
    </cofactor>
</comment>
<dbReference type="Proteomes" id="UP000034231">
    <property type="component" value="Unassembled WGS sequence"/>
</dbReference>
<keyword evidence="8 10" id="KW-0460">Magnesium</keyword>
<protein>
    <recommendedName>
        <fullName evidence="10">tRNA dimethylallyltransferase</fullName>
        <ecNumber evidence="10">2.5.1.75</ecNumber>
    </recommendedName>
    <alternativeName>
        <fullName evidence="10">Dimethylallyl diphosphate:tRNA dimethylallyltransferase</fullName>
        <shortName evidence="10">DMAPP:tRNA dimethylallyltransferase</shortName>
        <shortName evidence="10">DMATase</shortName>
    </alternativeName>
    <alternativeName>
        <fullName evidence="10">Isopentenyl-diphosphate:tRNA isopentenyltransferase</fullName>
        <shortName evidence="10">IPP transferase</shortName>
        <shortName evidence="10">IPPT</shortName>
        <shortName evidence="10">IPTase</shortName>
    </alternativeName>
</protein>
<dbReference type="GO" id="GO:0006400">
    <property type="term" value="P:tRNA modification"/>
    <property type="evidence" value="ECO:0007669"/>
    <property type="project" value="TreeGrafter"/>
</dbReference>
<feature type="region of interest" description="Interaction with substrate tRNA" evidence="10">
    <location>
        <begin position="43"/>
        <end position="46"/>
    </location>
</feature>
<dbReference type="Gene3D" id="3.40.50.300">
    <property type="entry name" value="P-loop containing nucleotide triphosphate hydrolases"/>
    <property type="match status" value="1"/>
</dbReference>
<feature type="site" description="Interaction with substrate tRNA" evidence="10">
    <location>
        <position position="106"/>
    </location>
</feature>
<evidence type="ECO:0000256" key="6">
    <source>
        <dbReference type="ARBA" id="ARBA00022741"/>
    </source>
</evidence>
<proteinExistence type="inferred from homology"/>
<gene>
    <name evidence="10" type="primary">miaA</name>
    <name evidence="14" type="ORF">US68_C0008G0087</name>
</gene>
<evidence type="ECO:0000256" key="3">
    <source>
        <dbReference type="ARBA" id="ARBA00005842"/>
    </source>
</evidence>
<dbReference type="NCBIfam" id="TIGR00174">
    <property type="entry name" value="miaA"/>
    <property type="match status" value="1"/>
</dbReference>
<evidence type="ECO:0000256" key="8">
    <source>
        <dbReference type="ARBA" id="ARBA00022842"/>
    </source>
</evidence>
<comment type="similarity">
    <text evidence="3 10 13">Belongs to the IPP transferase family.</text>
</comment>
<evidence type="ECO:0000256" key="12">
    <source>
        <dbReference type="RuleBase" id="RU003784"/>
    </source>
</evidence>
<dbReference type="GO" id="GO:0052381">
    <property type="term" value="F:tRNA dimethylallyltransferase activity"/>
    <property type="evidence" value="ECO:0007669"/>
    <property type="project" value="UniProtKB-UniRule"/>
</dbReference>
<keyword evidence="4 10" id="KW-0808">Transferase</keyword>
<feature type="binding site" evidence="10">
    <location>
        <begin position="18"/>
        <end position="25"/>
    </location>
    <ligand>
        <name>ATP</name>
        <dbReference type="ChEBI" id="CHEBI:30616"/>
    </ligand>
</feature>
<dbReference type="PANTHER" id="PTHR11088:SF60">
    <property type="entry name" value="TRNA DIMETHYLALLYLTRANSFERASE"/>
    <property type="match status" value="1"/>
</dbReference>
<sequence length="310" mass="35998">MTQPNVSLTENRILIISGPTATGKTDLAISLAKKFNGVLISADSRQIYQGLDVGTGKDHPKGFKINLIDLITPDQDFSVVQYQKLAFQKIIEIHSQNKLPIIVGGTGLYIDSIVNPDKSTYFIRPNKFLRFFFNKLSTSTLQRIYRLLDKKSFDSLNNSEQHNPHRLIRKIEIKLSGKDVINHIQINKNNFNILHLSLTAPTSCLYPRIDTRVQKRLDIGLLDEIKNLLKKYSWSDPGLNTLAYKEFRDYFNHQKSLKDCVDVWRFDEHSYARRQLTWFKKQTNLHFIDITKPKYLLLALDLVKKWYNLS</sequence>
<keyword evidence="5 10" id="KW-0819">tRNA processing</keyword>
<dbReference type="GO" id="GO:0005524">
    <property type="term" value="F:ATP binding"/>
    <property type="evidence" value="ECO:0007669"/>
    <property type="project" value="UniProtKB-UniRule"/>
</dbReference>
<dbReference type="Pfam" id="PF01715">
    <property type="entry name" value="IPPT"/>
    <property type="match status" value="1"/>
</dbReference>
<dbReference type="AlphaFoldDB" id="A0A0G0I6P0"/>
<dbReference type="InterPro" id="IPR018022">
    <property type="entry name" value="IPT"/>
</dbReference>
<evidence type="ECO:0000256" key="1">
    <source>
        <dbReference type="ARBA" id="ARBA00001946"/>
    </source>
</evidence>
<evidence type="ECO:0000256" key="9">
    <source>
        <dbReference type="ARBA" id="ARBA00049563"/>
    </source>
</evidence>
<comment type="function">
    <text evidence="2 10 12">Catalyzes the transfer of a dimethylallyl group onto the adenine at position 37 in tRNAs that read codons beginning with uridine, leading to the formation of N6-(dimethylallyl)adenosine (i(6)A).</text>
</comment>
<dbReference type="EMBL" id="LBTX01000008">
    <property type="protein sequence ID" value="KKQ50202.1"/>
    <property type="molecule type" value="Genomic_DNA"/>
</dbReference>
<dbReference type="SUPFAM" id="SSF52540">
    <property type="entry name" value="P-loop containing nucleoside triphosphate hydrolases"/>
    <property type="match status" value="2"/>
</dbReference>
<evidence type="ECO:0000313" key="15">
    <source>
        <dbReference type="Proteomes" id="UP000034231"/>
    </source>
</evidence>
<feature type="site" description="Interaction with substrate tRNA" evidence="10">
    <location>
        <position position="130"/>
    </location>
</feature>
<dbReference type="PATRIC" id="fig|1618488.3.peg.507"/>
<evidence type="ECO:0000256" key="7">
    <source>
        <dbReference type="ARBA" id="ARBA00022840"/>
    </source>
</evidence>
<organism evidence="14 15">
    <name type="scientific">Candidatus Shapirobacteria bacterium GW2011_GWE1_38_10</name>
    <dbReference type="NCBI Taxonomy" id="1618488"/>
    <lineage>
        <taxon>Bacteria</taxon>
        <taxon>Candidatus Shapironibacteriota</taxon>
    </lineage>
</organism>
<keyword evidence="6 10" id="KW-0547">Nucleotide-binding</keyword>
<name>A0A0G0I6P0_9BACT</name>
<comment type="caution">
    <text evidence="10">Lacks conserved residue(s) required for the propagation of feature annotation.</text>
</comment>
<keyword evidence="7 10" id="KW-0067">ATP-binding</keyword>
<comment type="catalytic activity">
    <reaction evidence="9 10 11">
        <text>adenosine(37) in tRNA + dimethylallyl diphosphate = N(6)-dimethylallyladenosine(37) in tRNA + diphosphate</text>
        <dbReference type="Rhea" id="RHEA:26482"/>
        <dbReference type="Rhea" id="RHEA-COMP:10162"/>
        <dbReference type="Rhea" id="RHEA-COMP:10375"/>
        <dbReference type="ChEBI" id="CHEBI:33019"/>
        <dbReference type="ChEBI" id="CHEBI:57623"/>
        <dbReference type="ChEBI" id="CHEBI:74411"/>
        <dbReference type="ChEBI" id="CHEBI:74415"/>
        <dbReference type="EC" id="2.5.1.75"/>
    </reaction>
</comment>
<comment type="subunit">
    <text evidence="10">Monomer.</text>
</comment>
<dbReference type="InterPro" id="IPR039657">
    <property type="entry name" value="Dimethylallyltransferase"/>
</dbReference>
<evidence type="ECO:0000313" key="14">
    <source>
        <dbReference type="EMBL" id="KKQ50202.1"/>
    </source>
</evidence>
<evidence type="ECO:0000256" key="2">
    <source>
        <dbReference type="ARBA" id="ARBA00003213"/>
    </source>
</evidence>
<dbReference type="EC" id="2.5.1.75" evidence="10"/>
<dbReference type="HAMAP" id="MF_00185">
    <property type="entry name" value="IPP_trans"/>
    <property type="match status" value="1"/>
</dbReference>
<evidence type="ECO:0000256" key="13">
    <source>
        <dbReference type="RuleBase" id="RU003785"/>
    </source>
</evidence>
<feature type="binding site" evidence="10">
    <location>
        <begin position="20"/>
        <end position="25"/>
    </location>
    <ligand>
        <name>substrate</name>
    </ligand>
</feature>
<evidence type="ECO:0000256" key="5">
    <source>
        <dbReference type="ARBA" id="ARBA00022694"/>
    </source>
</evidence>
<comment type="caution">
    <text evidence="14">The sequence shown here is derived from an EMBL/GenBank/DDBJ whole genome shotgun (WGS) entry which is preliminary data.</text>
</comment>